<organism evidence="5 6">
    <name type="scientific">Pseudonocardia acidicola</name>
    <dbReference type="NCBI Taxonomy" id="2724939"/>
    <lineage>
        <taxon>Bacteria</taxon>
        <taxon>Bacillati</taxon>
        <taxon>Actinomycetota</taxon>
        <taxon>Actinomycetes</taxon>
        <taxon>Pseudonocardiales</taxon>
        <taxon>Pseudonocardiaceae</taxon>
        <taxon>Pseudonocardia</taxon>
    </lineage>
</organism>
<dbReference type="InterPro" id="IPR029046">
    <property type="entry name" value="LolA/LolB/LppX"/>
</dbReference>
<sequence length="232" mass="22880">MRPRHLLAAVAAGLVLLLAGCTGAPGPTTAALPAAADLLSRSAAAMKQVRTVGVDIQVDPALSTVPVRAATGSLTAAGDAVGSVTLAQGGTPVEFEFVVVGGKIYLKGPTGGFGPPIPVSLAAGFYDPTVVLDPQRGVARLLATATPGATEAKETVDGVDSYRVPATLAPDAVAALVPGVSGPVKGLLWIDAATSRLVKAELQVPAGPGSATGPATVQLHDYDAPVSVTAPA</sequence>
<keyword evidence="3" id="KW-0472">Membrane</keyword>
<feature type="chain" id="PRO_5046089776" evidence="4">
    <location>
        <begin position="25"/>
        <end position="232"/>
    </location>
</feature>
<gene>
    <name evidence="5" type="ORF">HF526_05390</name>
</gene>
<dbReference type="InterPro" id="IPR009830">
    <property type="entry name" value="LppX/LprAFG"/>
</dbReference>
<evidence type="ECO:0000256" key="4">
    <source>
        <dbReference type="SAM" id="SignalP"/>
    </source>
</evidence>
<reference evidence="5 6" key="1">
    <citation type="submission" date="2020-04" db="EMBL/GenBank/DDBJ databases">
        <authorList>
            <person name="Klaysubun C."/>
            <person name="Duangmal K."/>
            <person name="Lipun K."/>
        </authorList>
    </citation>
    <scope>NUCLEOTIDE SEQUENCE [LARGE SCALE GENOMIC DNA]</scope>
    <source>
        <strain evidence="5 6">K10HN5</strain>
    </source>
</reference>
<keyword evidence="3" id="KW-1003">Cell membrane</keyword>
<comment type="subcellular location">
    <subcellularLocation>
        <location evidence="1">Cell envelope</location>
    </subcellularLocation>
</comment>
<dbReference type="CDD" id="cd16334">
    <property type="entry name" value="LppX-like"/>
    <property type="match status" value="1"/>
</dbReference>
<evidence type="ECO:0000313" key="5">
    <source>
        <dbReference type="EMBL" id="NMH96751.1"/>
    </source>
</evidence>
<dbReference type="RefSeq" id="WP_169380130.1">
    <property type="nucleotide sequence ID" value="NZ_JAAXLA010000006.1"/>
</dbReference>
<evidence type="ECO:0000256" key="1">
    <source>
        <dbReference type="ARBA" id="ARBA00004196"/>
    </source>
</evidence>
<accession>A0ABX1S8Q2</accession>
<dbReference type="SUPFAM" id="SSF89392">
    <property type="entry name" value="Prokaryotic lipoproteins and lipoprotein localization factors"/>
    <property type="match status" value="1"/>
</dbReference>
<dbReference type="Proteomes" id="UP000820669">
    <property type="component" value="Unassembled WGS sequence"/>
</dbReference>
<protein>
    <submittedName>
        <fullName evidence="5">LppX_LprAFG lipoprotein</fullName>
    </submittedName>
</protein>
<evidence type="ECO:0000313" key="6">
    <source>
        <dbReference type="Proteomes" id="UP000820669"/>
    </source>
</evidence>
<comment type="caution">
    <text evidence="5">The sequence shown here is derived from an EMBL/GenBank/DDBJ whole genome shotgun (WGS) entry which is preliminary data.</text>
</comment>
<comment type="similarity">
    <text evidence="2">Belongs to the LppX/LprAFG lipoprotein family.</text>
</comment>
<keyword evidence="6" id="KW-1185">Reference proteome</keyword>
<name>A0ABX1S8Q2_9PSEU</name>
<feature type="signal peptide" evidence="4">
    <location>
        <begin position="1"/>
        <end position="24"/>
    </location>
</feature>
<dbReference type="Gene3D" id="2.50.20.20">
    <property type="match status" value="1"/>
</dbReference>
<keyword evidence="5" id="KW-0449">Lipoprotein</keyword>
<dbReference type="Pfam" id="PF07161">
    <property type="entry name" value="LppX_LprAFG"/>
    <property type="match status" value="1"/>
</dbReference>
<evidence type="ECO:0000256" key="2">
    <source>
        <dbReference type="ARBA" id="ARBA00009194"/>
    </source>
</evidence>
<dbReference type="EMBL" id="JAAXLA010000006">
    <property type="protein sequence ID" value="NMH96751.1"/>
    <property type="molecule type" value="Genomic_DNA"/>
</dbReference>
<keyword evidence="4" id="KW-0732">Signal</keyword>
<proteinExistence type="inferred from homology"/>
<dbReference type="PROSITE" id="PS51257">
    <property type="entry name" value="PROKAR_LIPOPROTEIN"/>
    <property type="match status" value="1"/>
</dbReference>
<evidence type="ECO:0000256" key="3">
    <source>
        <dbReference type="ARBA" id="ARBA00022475"/>
    </source>
</evidence>